<protein>
    <submittedName>
        <fullName evidence="2">Uncharacterized protein</fullName>
    </submittedName>
</protein>
<dbReference type="Proteomes" id="UP000319927">
    <property type="component" value="Unassembled WGS sequence"/>
</dbReference>
<feature type="region of interest" description="Disordered" evidence="1">
    <location>
        <begin position="1"/>
        <end position="50"/>
    </location>
</feature>
<feature type="compositionally biased region" description="Pro residues" evidence="1">
    <location>
        <begin position="99"/>
        <end position="117"/>
    </location>
</feature>
<feature type="region of interest" description="Disordered" evidence="1">
    <location>
        <begin position="76"/>
        <end position="143"/>
    </location>
</feature>
<feature type="compositionally biased region" description="Low complexity" evidence="1">
    <location>
        <begin position="77"/>
        <end position="98"/>
    </location>
</feature>
<dbReference type="EMBL" id="VIXA01000002">
    <property type="protein sequence ID" value="TWG22222.1"/>
    <property type="molecule type" value="Genomic_DNA"/>
</dbReference>
<organism evidence="2 3">
    <name type="scientific">Micromonospora palomenae</name>
    <dbReference type="NCBI Taxonomy" id="1461247"/>
    <lineage>
        <taxon>Bacteria</taxon>
        <taxon>Bacillati</taxon>
        <taxon>Actinomycetota</taxon>
        <taxon>Actinomycetes</taxon>
        <taxon>Micromonosporales</taxon>
        <taxon>Micromonosporaceae</taxon>
        <taxon>Micromonospora</taxon>
    </lineage>
</organism>
<dbReference type="AlphaFoldDB" id="A0A561WEE3"/>
<reference evidence="2 3" key="1">
    <citation type="submission" date="2019-06" db="EMBL/GenBank/DDBJ databases">
        <title>Sequencing the genomes of 1000 actinobacteria strains.</title>
        <authorList>
            <person name="Klenk H.-P."/>
        </authorList>
    </citation>
    <scope>NUCLEOTIDE SEQUENCE [LARGE SCALE GENOMIC DNA]</scope>
    <source>
        <strain evidence="2 3">DSM 102131</strain>
    </source>
</reference>
<evidence type="ECO:0000256" key="1">
    <source>
        <dbReference type="SAM" id="MobiDB-lite"/>
    </source>
</evidence>
<evidence type="ECO:0000313" key="2">
    <source>
        <dbReference type="EMBL" id="TWG22222.1"/>
    </source>
</evidence>
<gene>
    <name evidence="2" type="ORF">FHX75_12744</name>
</gene>
<comment type="caution">
    <text evidence="2">The sequence shown here is derived from an EMBL/GenBank/DDBJ whole genome shotgun (WGS) entry which is preliminary data.</text>
</comment>
<accession>A0A561WEE3</accession>
<feature type="compositionally biased region" description="Low complexity" evidence="1">
    <location>
        <begin position="118"/>
        <end position="127"/>
    </location>
</feature>
<proteinExistence type="predicted"/>
<name>A0A561WEE3_9ACTN</name>
<evidence type="ECO:0000313" key="3">
    <source>
        <dbReference type="Proteomes" id="UP000319927"/>
    </source>
</evidence>
<keyword evidence="3" id="KW-1185">Reference proteome</keyword>
<sequence length="215" mass="20849">MPGQVTCPGIALSGGRTGVRPPGRPAPARPSAVPGGREPHRFPARPTGVTPRTAVLPAALALALLVPLAGCAGNGGPVSDDGPTTPGTPAGSAAAGSPPATPPATAPSGTPVPPADRPTPLSATALPTLPPPTGLPKKPTDNRRTDVVAGRINRGGPGPCYGLVTDDGRQYALHGTGMGSFAAGTTVLVTIGPADPAHDCGPGDAASIVKIEPVG</sequence>